<comment type="similarity">
    <text evidence="2">Belongs to the major facilitator superfamily.</text>
</comment>
<name>A0A0D1YYR2_9EURO</name>
<feature type="domain" description="Major facilitator superfamily (MFS) profile" evidence="8">
    <location>
        <begin position="136"/>
        <end position="571"/>
    </location>
</feature>
<feature type="transmembrane region" description="Helical" evidence="7">
    <location>
        <begin position="202"/>
        <end position="228"/>
    </location>
</feature>
<dbReference type="SUPFAM" id="SSF103473">
    <property type="entry name" value="MFS general substrate transporter"/>
    <property type="match status" value="1"/>
</dbReference>
<comment type="subcellular location">
    <subcellularLocation>
        <location evidence="1">Cell membrane</location>
        <topology evidence="1">Multi-pass membrane protein</topology>
    </subcellularLocation>
</comment>
<feature type="transmembrane region" description="Helical" evidence="7">
    <location>
        <begin position="399"/>
        <end position="424"/>
    </location>
</feature>
<dbReference type="FunFam" id="1.20.1250.20:FF:000082">
    <property type="entry name" value="MFS multidrug transporter, putative"/>
    <property type="match status" value="1"/>
</dbReference>
<dbReference type="CDD" id="cd17323">
    <property type="entry name" value="MFS_Tpo1_MDR_like"/>
    <property type="match status" value="1"/>
</dbReference>
<accession>A0A0D1YYR2</accession>
<dbReference type="Pfam" id="PF07690">
    <property type="entry name" value="MFS_1"/>
    <property type="match status" value="1"/>
</dbReference>
<evidence type="ECO:0000256" key="6">
    <source>
        <dbReference type="SAM" id="MobiDB-lite"/>
    </source>
</evidence>
<protein>
    <recommendedName>
        <fullName evidence="8">Major facilitator superfamily (MFS) profile domain-containing protein</fullName>
    </recommendedName>
</protein>
<dbReference type="OrthoDB" id="3561359at2759"/>
<keyword evidence="3 7" id="KW-0812">Transmembrane</keyword>
<feature type="transmembrane region" description="Helical" evidence="7">
    <location>
        <begin position="367"/>
        <end position="393"/>
    </location>
</feature>
<feature type="transmembrane region" description="Helical" evidence="7">
    <location>
        <begin position="477"/>
        <end position="504"/>
    </location>
</feature>
<keyword evidence="4 7" id="KW-1133">Transmembrane helix</keyword>
<evidence type="ECO:0000256" key="7">
    <source>
        <dbReference type="SAM" id="Phobius"/>
    </source>
</evidence>
<dbReference type="InterPro" id="IPR005829">
    <property type="entry name" value="Sugar_transporter_CS"/>
</dbReference>
<feature type="transmembrane region" description="Helical" evidence="7">
    <location>
        <begin position="171"/>
        <end position="190"/>
    </location>
</feature>
<feature type="region of interest" description="Disordered" evidence="6">
    <location>
        <begin position="1"/>
        <end position="61"/>
    </location>
</feature>
<feature type="compositionally biased region" description="Basic and acidic residues" evidence="6">
    <location>
        <begin position="12"/>
        <end position="22"/>
    </location>
</feature>
<feature type="transmembrane region" description="Helical" evidence="7">
    <location>
        <begin position="545"/>
        <end position="565"/>
    </location>
</feature>
<reference evidence="9 10" key="1">
    <citation type="submission" date="2015-01" db="EMBL/GenBank/DDBJ databases">
        <title>The Genome Sequence of Exophiala sideris CBS121828.</title>
        <authorList>
            <consortium name="The Broad Institute Genomics Platform"/>
            <person name="Cuomo C."/>
            <person name="de Hoog S."/>
            <person name="Gorbushina A."/>
            <person name="Stielow B."/>
            <person name="Teixiera M."/>
            <person name="Abouelleil A."/>
            <person name="Chapman S.B."/>
            <person name="Priest M."/>
            <person name="Young S.K."/>
            <person name="Wortman J."/>
            <person name="Nusbaum C."/>
            <person name="Birren B."/>
        </authorList>
    </citation>
    <scope>NUCLEOTIDE SEQUENCE [LARGE SCALE GENOMIC DNA]</scope>
    <source>
        <strain evidence="9 10">CBS 121828</strain>
    </source>
</reference>
<feature type="compositionally biased region" description="Polar residues" evidence="6">
    <location>
        <begin position="23"/>
        <end position="38"/>
    </location>
</feature>
<keyword evidence="5 7" id="KW-0472">Membrane</keyword>
<feature type="transmembrane region" description="Helical" evidence="7">
    <location>
        <begin position="234"/>
        <end position="252"/>
    </location>
</feature>
<gene>
    <name evidence="9" type="ORF">PV11_07452</name>
</gene>
<evidence type="ECO:0000256" key="5">
    <source>
        <dbReference type="ARBA" id="ARBA00023136"/>
    </source>
</evidence>
<dbReference type="AlphaFoldDB" id="A0A0D1YYR2"/>
<evidence type="ECO:0000313" key="9">
    <source>
        <dbReference type="EMBL" id="KIV79913.1"/>
    </source>
</evidence>
<evidence type="ECO:0000256" key="1">
    <source>
        <dbReference type="ARBA" id="ARBA00004651"/>
    </source>
</evidence>
<dbReference type="PROSITE" id="PS00216">
    <property type="entry name" value="SUGAR_TRANSPORT_1"/>
    <property type="match status" value="1"/>
</dbReference>
<sequence length="582" mass="64162">MEHSDNANTMADVERAEGHHQSTLDSVDYASSTATAESQPELEKAETAADRTYVPITTSTSNGRTVARSMVTRTRTGASVSDGYGVYNVDHGDQEDEADDALAVKRTPTDAYEVRWDGKNDPMSPRNMSLARKWLITSILSFSSFLVTCASSIYTLTYDQLIDHFHTSREVATLGLSSFVIGLALGPMFLAPLSEFYGRRPIYIISMIMFTIWLIPEAVAQGMATMIVGRFFDGFAGSAFLAVAAGSIVDLFEPSQIAFPMMIYTASPFLGPAAGPIIGGFINQFALWRWTFYTLLIWSGVLTAAVIFLVPETFQKVLLKQKAAKKRKDTGNVRWWAPIEKNDTSVLHTVLHSCITPCKLLIQEPMCLFLCLYSAILLGIVYLFFGAFPLVFINNHGFSLYQVGLSFCGLGLGIIIGAMTNPYWHKNFDKMVAKLEAEMGQKGIKPPPEFRLPPAMAGAILVPIGLFWFGWTTFRSVHWIVPIIGSGFFGMGVFLAFTGVLTFLVDAYAKVAASAVAANVLVRLIAAASFPLFGTQMYERLGYQWASSLLAFLSLACLPMPFLFFKYGKKIRARSKFTNTED</sequence>
<evidence type="ECO:0000313" key="10">
    <source>
        <dbReference type="Proteomes" id="UP000053599"/>
    </source>
</evidence>
<dbReference type="Proteomes" id="UP000053599">
    <property type="component" value="Unassembled WGS sequence"/>
</dbReference>
<feature type="transmembrane region" description="Helical" evidence="7">
    <location>
        <begin position="264"/>
        <end position="286"/>
    </location>
</feature>
<dbReference type="HOGENOM" id="CLU_008455_11_5_1"/>
<dbReference type="GO" id="GO:0005886">
    <property type="term" value="C:plasma membrane"/>
    <property type="evidence" value="ECO:0007669"/>
    <property type="project" value="UniProtKB-SubCell"/>
</dbReference>
<proteinExistence type="inferred from homology"/>
<dbReference type="PANTHER" id="PTHR23502">
    <property type="entry name" value="MAJOR FACILITATOR SUPERFAMILY"/>
    <property type="match status" value="1"/>
</dbReference>
<dbReference type="EMBL" id="KN846953">
    <property type="protein sequence ID" value="KIV79913.1"/>
    <property type="molecule type" value="Genomic_DNA"/>
</dbReference>
<dbReference type="InterPro" id="IPR011701">
    <property type="entry name" value="MFS"/>
</dbReference>
<dbReference type="STRING" id="1016849.A0A0D1YYR2"/>
<feature type="transmembrane region" description="Helical" evidence="7">
    <location>
        <begin position="292"/>
        <end position="310"/>
    </location>
</feature>
<dbReference type="GO" id="GO:0042908">
    <property type="term" value="P:xenobiotic transport"/>
    <property type="evidence" value="ECO:0007669"/>
    <property type="project" value="UniProtKB-ARBA"/>
</dbReference>
<evidence type="ECO:0000256" key="3">
    <source>
        <dbReference type="ARBA" id="ARBA00022692"/>
    </source>
</evidence>
<evidence type="ECO:0000256" key="2">
    <source>
        <dbReference type="ARBA" id="ARBA00008335"/>
    </source>
</evidence>
<dbReference type="PROSITE" id="PS50850">
    <property type="entry name" value="MFS"/>
    <property type="match status" value="1"/>
</dbReference>
<dbReference type="GO" id="GO:0022857">
    <property type="term" value="F:transmembrane transporter activity"/>
    <property type="evidence" value="ECO:0007669"/>
    <property type="project" value="InterPro"/>
</dbReference>
<dbReference type="PANTHER" id="PTHR23502:SF7">
    <property type="entry name" value="DRUG_PROTON ANTIPORTER YHK8-RELATED"/>
    <property type="match status" value="1"/>
</dbReference>
<dbReference type="GO" id="GO:0140115">
    <property type="term" value="P:export across plasma membrane"/>
    <property type="evidence" value="ECO:0007669"/>
    <property type="project" value="UniProtKB-ARBA"/>
</dbReference>
<feature type="transmembrane region" description="Helical" evidence="7">
    <location>
        <begin position="511"/>
        <end position="533"/>
    </location>
</feature>
<dbReference type="InterPro" id="IPR036259">
    <property type="entry name" value="MFS_trans_sf"/>
</dbReference>
<evidence type="ECO:0000256" key="4">
    <source>
        <dbReference type="ARBA" id="ARBA00022989"/>
    </source>
</evidence>
<organism evidence="9 10">
    <name type="scientific">Exophiala sideris</name>
    <dbReference type="NCBI Taxonomy" id="1016849"/>
    <lineage>
        <taxon>Eukaryota</taxon>
        <taxon>Fungi</taxon>
        <taxon>Dikarya</taxon>
        <taxon>Ascomycota</taxon>
        <taxon>Pezizomycotina</taxon>
        <taxon>Eurotiomycetes</taxon>
        <taxon>Chaetothyriomycetidae</taxon>
        <taxon>Chaetothyriales</taxon>
        <taxon>Herpotrichiellaceae</taxon>
        <taxon>Exophiala</taxon>
    </lineage>
</organism>
<dbReference type="InterPro" id="IPR020846">
    <property type="entry name" value="MFS_dom"/>
</dbReference>
<feature type="transmembrane region" description="Helical" evidence="7">
    <location>
        <begin position="452"/>
        <end position="471"/>
    </location>
</feature>
<feature type="transmembrane region" description="Helical" evidence="7">
    <location>
        <begin position="134"/>
        <end position="156"/>
    </location>
</feature>
<evidence type="ECO:0000259" key="8">
    <source>
        <dbReference type="PROSITE" id="PS50850"/>
    </source>
</evidence>
<dbReference type="Gene3D" id="1.20.1250.20">
    <property type="entry name" value="MFS general substrate transporter like domains"/>
    <property type="match status" value="1"/>
</dbReference>